<reference evidence="2" key="1">
    <citation type="journal article" date="2008" name="Nat. Genet.">
        <title>The Pristionchus pacificus genome provides a unique perspective on nematode lifestyle and parasitism.</title>
        <authorList>
            <person name="Dieterich C."/>
            <person name="Clifton S.W."/>
            <person name="Schuster L.N."/>
            <person name="Chinwalla A."/>
            <person name="Delehaunty K."/>
            <person name="Dinkelacker I."/>
            <person name="Fulton L."/>
            <person name="Fulton R."/>
            <person name="Godfrey J."/>
            <person name="Minx P."/>
            <person name="Mitreva M."/>
            <person name="Roeseler W."/>
            <person name="Tian H."/>
            <person name="Witte H."/>
            <person name="Yang S.P."/>
            <person name="Wilson R.K."/>
            <person name="Sommer R.J."/>
        </authorList>
    </citation>
    <scope>NUCLEOTIDE SEQUENCE [LARGE SCALE GENOMIC DNA]</scope>
    <source>
        <strain evidence="2">PS312</strain>
    </source>
</reference>
<proteinExistence type="predicted"/>
<sequence>MRVGFVPNPADSGALISVVSIMADPAQPNLSGFYFMHANAIERCRNLPELIKDAARLRRPICRKITKEEKAAEIAWVEKKERRLRKAFDFMFTSQCFPPPVIIDHHLRIGFHVEETTYDFGRHTIKYTPEILAKLIGHADWGSVTPEAWNFHQLKPKNMHELETFPHIYVDMEQVRALTQAQEARIKEIREQKDRELMRPPLTPFVPRKKAKIEVEEMNSSLITPSLIQL</sequence>
<protein>
    <submittedName>
        <fullName evidence="1">Uncharacterized protein</fullName>
    </submittedName>
</protein>
<dbReference type="AlphaFoldDB" id="A0A2A6CUH4"/>
<organism evidence="1 2">
    <name type="scientific">Pristionchus pacificus</name>
    <name type="common">Parasitic nematode worm</name>
    <dbReference type="NCBI Taxonomy" id="54126"/>
    <lineage>
        <taxon>Eukaryota</taxon>
        <taxon>Metazoa</taxon>
        <taxon>Ecdysozoa</taxon>
        <taxon>Nematoda</taxon>
        <taxon>Chromadorea</taxon>
        <taxon>Rhabditida</taxon>
        <taxon>Rhabditina</taxon>
        <taxon>Diplogasteromorpha</taxon>
        <taxon>Diplogasteroidea</taxon>
        <taxon>Neodiplogasteridae</taxon>
        <taxon>Pristionchus</taxon>
    </lineage>
</organism>
<keyword evidence="2" id="KW-1185">Reference proteome</keyword>
<accession>A0A2A6CUH4</accession>
<dbReference type="EnsemblMetazoa" id="PPA14596.1">
    <property type="protein sequence ID" value="PPA14596.1"/>
    <property type="gene ID" value="WBGene00104150"/>
</dbReference>
<dbReference type="Proteomes" id="UP000005239">
    <property type="component" value="Unassembled WGS sequence"/>
</dbReference>
<accession>A0A8R1YCX5</accession>
<evidence type="ECO:0000313" key="1">
    <source>
        <dbReference type="EnsemblMetazoa" id="PPA14596.1"/>
    </source>
</evidence>
<name>A0A2A6CUH4_PRIPA</name>
<evidence type="ECO:0000313" key="2">
    <source>
        <dbReference type="Proteomes" id="UP000005239"/>
    </source>
</evidence>
<gene>
    <name evidence="1" type="primary">WBGene00104150</name>
</gene>
<reference evidence="1" key="2">
    <citation type="submission" date="2022-06" db="UniProtKB">
        <authorList>
            <consortium name="EnsemblMetazoa"/>
        </authorList>
    </citation>
    <scope>IDENTIFICATION</scope>
    <source>
        <strain evidence="1">PS312</strain>
    </source>
</reference>